<name>T1GPG2_MEGSC</name>
<dbReference type="HOGENOM" id="CLU_2747381_0_0_1"/>
<keyword evidence="2" id="KW-1185">Reference proteome</keyword>
<evidence type="ECO:0000313" key="1">
    <source>
        <dbReference type="EnsemblMetazoa" id="MESCA005492-PA"/>
    </source>
</evidence>
<reference evidence="1" key="2">
    <citation type="submission" date="2015-06" db="UniProtKB">
        <authorList>
            <consortium name="EnsemblMetazoa"/>
        </authorList>
    </citation>
    <scope>IDENTIFICATION</scope>
</reference>
<dbReference type="AlphaFoldDB" id="T1GPG2"/>
<evidence type="ECO:0000313" key="2">
    <source>
        <dbReference type="Proteomes" id="UP000015102"/>
    </source>
</evidence>
<dbReference type="EMBL" id="CAQQ02392606">
    <property type="status" value="NOT_ANNOTATED_CDS"/>
    <property type="molecule type" value="Genomic_DNA"/>
</dbReference>
<dbReference type="EnsemblMetazoa" id="MESCA005492-RA">
    <property type="protein sequence ID" value="MESCA005492-PA"/>
    <property type="gene ID" value="MESCA005492"/>
</dbReference>
<accession>T1GPG2</accession>
<sequence>MMRMICNLSRSHMMDLTTILLPVDTVLAVTLQLVAALASSILDGLPISSTSKGSCLLFMGGHIADTVRGCI</sequence>
<proteinExistence type="predicted"/>
<protein>
    <submittedName>
        <fullName evidence="1">Uncharacterized protein</fullName>
    </submittedName>
</protein>
<dbReference type="Proteomes" id="UP000015102">
    <property type="component" value="Unassembled WGS sequence"/>
</dbReference>
<organism evidence="1 2">
    <name type="scientific">Megaselia scalaris</name>
    <name type="common">Humpbacked fly</name>
    <name type="synonym">Phora scalaris</name>
    <dbReference type="NCBI Taxonomy" id="36166"/>
    <lineage>
        <taxon>Eukaryota</taxon>
        <taxon>Metazoa</taxon>
        <taxon>Ecdysozoa</taxon>
        <taxon>Arthropoda</taxon>
        <taxon>Hexapoda</taxon>
        <taxon>Insecta</taxon>
        <taxon>Pterygota</taxon>
        <taxon>Neoptera</taxon>
        <taxon>Endopterygota</taxon>
        <taxon>Diptera</taxon>
        <taxon>Brachycera</taxon>
        <taxon>Muscomorpha</taxon>
        <taxon>Platypezoidea</taxon>
        <taxon>Phoridae</taxon>
        <taxon>Megaseliini</taxon>
        <taxon>Megaselia</taxon>
    </lineage>
</organism>
<reference evidence="2" key="1">
    <citation type="submission" date="2013-02" db="EMBL/GenBank/DDBJ databases">
        <authorList>
            <person name="Hughes D."/>
        </authorList>
    </citation>
    <scope>NUCLEOTIDE SEQUENCE</scope>
    <source>
        <strain>Durham</strain>
        <strain evidence="2">NC isolate 2 -- Noor lab</strain>
    </source>
</reference>